<dbReference type="PANTHER" id="PTHR43464">
    <property type="entry name" value="METHYLTRANSFERASE"/>
    <property type="match status" value="1"/>
</dbReference>
<dbReference type="InterPro" id="IPR010233">
    <property type="entry name" value="UbiG_MeTrfase"/>
</dbReference>
<dbReference type="Gene3D" id="3.40.50.150">
    <property type="entry name" value="Vaccinia Virus protein VP39"/>
    <property type="match status" value="1"/>
</dbReference>
<feature type="binding site" evidence="5">
    <location>
        <position position="207"/>
    </location>
    <ligand>
        <name>Mg(2+)</name>
        <dbReference type="ChEBI" id="CHEBI:18420"/>
    </ligand>
</feature>
<dbReference type="Proteomes" id="UP000054466">
    <property type="component" value="Unassembled WGS sequence"/>
</dbReference>
<comment type="function">
    <text evidence="5">O-methyltransferase required for two non-consecutive steps during ubiquinone biosynthesis. Catalyzes the 2 O-methylation of 3,4-dihydroxy-5-(all-trans-polyprenyl)benzoic acid into 4-hydroxy-3-methoxy-5-(all-trans-polyprenyl)benzoic acid. Also catalyzes the last step of ubiquinone biosynthesis by mediating methylation of 3-demethylubiquinone into ubiquinone. Also able to mediate the methylation of 3-demethylubiquinol into ubiquinol.</text>
</comment>
<keyword evidence="5" id="KW-0460">Magnesium</keyword>
<dbReference type="PANTHER" id="PTHR43464:SF19">
    <property type="entry name" value="UBIQUINONE BIOSYNTHESIS O-METHYLTRANSFERASE, MITOCHONDRIAL"/>
    <property type="match status" value="1"/>
</dbReference>
<feature type="binding site" evidence="5">
    <location>
        <position position="210"/>
    </location>
    <ligand>
        <name>Mg(2+)</name>
        <dbReference type="ChEBI" id="CHEBI:18420"/>
    </ligand>
</feature>
<evidence type="ECO:0000256" key="2">
    <source>
        <dbReference type="ARBA" id="ARBA00022679"/>
    </source>
</evidence>
<evidence type="ECO:0000256" key="5">
    <source>
        <dbReference type="HAMAP-Rule" id="MF_03190"/>
    </source>
</evidence>
<keyword evidence="3 5" id="KW-0831">Ubiquinone biosynthesis</keyword>
<accession>A0A0D2BX50</accession>
<comment type="catalytic activity">
    <reaction evidence="5">
        <text>a 3-demethylubiquinol + S-adenosyl-L-methionine = a ubiquinol + S-adenosyl-L-homocysteine + H(+)</text>
        <dbReference type="Rhea" id="RHEA:44380"/>
        <dbReference type="Rhea" id="RHEA-COMP:9566"/>
        <dbReference type="Rhea" id="RHEA-COMP:10914"/>
        <dbReference type="ChEBI" id="CHEBI:15378"/>
        <dbReference type="ChEBI" id="CHEBI:17976"/>
        <dbReference type="ChEBI" id="CHEBI:57856"/>
        <dbReference type="ChEBI" id="CHEBI:59789"/>
        <dbReference type="ChEBI" id="CHEBI:84422"/>
        <dbReference type="EC" id="2.1.1.64"/>
    </reaction>
</comment>
<dbReference type="InterPro" id="IPR029063">
    <property type="entry name" value="SAM-dependent_MTases_sf"/>
</dbReference>
<comment type="subcellular location">
    <subcellularLocation>
        <location evidence="5">Mitochondrion inner membrane</location>
        <topology evidence="5">Peripheral membrane protein</topology>
        <orientation evidence="5">Matrix side</orientation>
    </subcellularLocation>
</comment>
<dbReference type="EMBL" id="KN847046">
    <property type="protein sequence ID" value="KIW22915.1"/>
    <property type="molecule type" value="Genomic_DNA"/>
</dbReference>
<gene>
    <name evidence="5" type="primary">COQ3</name>
    <name evidence="6" type="ORF">PV07_11162</name>
</gene>
<dbReference type="GeneID" id="27350356"/>
<name>A0A0D2BX50_9EURO</name>
<dbReference type="GO" id="GO:0010420">
    <property type="term" value="F:polyprenyldihydroxybenzoate methyltransferase activity"/>
    <property type="evidence" value="ECO:0007669"/>
    <property type="project" value="UniProtKB-UniRule"/>
</dbReference>
<dbReference type="EC" id="2.1.1.114" evidence="5"/>
<organism evidence="6 7">
    <name type="scientific">Cladophialophora immunda</name>
    <dbReference type="NCBI Taxonomy" id="569365"/>
    <lineage>
        <taxon>Eukaryota</taxon>
        <taxon>Fungi</taxon>
        <taxon>Dikarya</taxon>
        <taxon>Ascomycota</taxon>
        <taxon>Pezizomycotina</taxon>
        <taxon>Eurotiomycetes</taxon>
        <taxon>Chaetothyriomycetidae</taxon>
        <taxon>Chaetothyriales</taxon>
        <taxon>Herpotrichiellaceae</taxon>
        <taxon>Cladophialophora</taxon>
    </lineage>
</organism>
<dbReference type="GO" id="GO:0031314">
    <property type="term" value="C:extrinsic component of mitochondrial inner membrane"/>
    <property type="evidence" value="ECO:0007669"/>
    <property type="project" value="UniProtKB-UniRule"/>
</dbReference>
<keyword evidence="6" id="KW-0830">Ubiquinone</keyword>
<proteinExistence type="inferred from homology"/>
<keyword evidence="5" id="KW-0999">Mitochondrion inner membrane</keyword>
<sequence>MAATVLGPLRHAAKGAGTCSIDALRTPPMTRSCLRALALERARTQRTTSQGRRYHSSLTTDASTASSVSASEVTHFSRLASSWWDPHGPSRLLHLMNPLRHDFIRSCLQRPSPDTCLSEPDIEDANEKRRSYLDVGCGGGIFASSAARLPTTSRVTAIDPTESVIQVAKEHQRSDPALAAPGKLEYRNCAIEDLPDGATYDVLTVFEVLEHIDSPSSFLETAIPHLKPGGWLIGSTISRSPVAYLTTKLIAEAPLIGVVPRGTHDWNKYINPPELRGYFESGRAPGRWGEFVTQGVVYVPALGWRFVQGSEEFGNYFFGVQKLE</sequence>
<comment type="pathway">
    <text evidence="5">Cofactor biosynthesis; ubiquinone biosynthesis.</text>
</comment>
<keyword evidence="2 5" id="KW-0808">Transferase</keyword>
<dbReference type="UniPathway" id="UPA00232"/>
<keyword evidence="5" id="KW-0496">Mitochondrion</keyword>
<evidence type="ECO:0000313" key="6">
    <source>
        <dbReference type="EMBL" id="KIW22915.1"/>
    </source>
</evidence>
<reference evidence="6 7" key="1">
    <citation type="submission" date="2015-01" db="EMBL/GenBank/DDBJ databases">
        <title>The Genome Sequence of Cladophialophora immunda CBS83496.</title>
        <authorList>
            <consortium name="The Broad Institute Genomics Platform"/>
            <person name="Cuomo C."/>
            <person name="de Hoog S."/>
            <person name="Gorbushina A."/>
            <person name="Stielow B."/>
            <person name="Teixiera M."/>
            <person name="Abouelleil A."/>
            <person name="Chapman S.B."/>
            <person name="Priest M."/>
            <person name="Young S.K."/>
            <person name="Wortman J."/>
            <person name="Nusbaum C."/>
            <person name="Birren B."/>
        </authorList>
    </citation>
    <scope>NUCLEOTIDE SEQUENCE [LARGE SCALE GENOMIC DNA]</scope>
    <source>
        <strain evidence="6 7">CBS 83496</strain>
    </source>
</reference>
<dbReference type="HOGENOM" id="CLU_042432_3_1_1"/>
<protein>
    <recommendedName>
        <fullName evidence="5">Ubiquinone biosynthesis O-methyltransferase, mitochondrial</fullName>
    </recommendedName>
    <alternativeName>
        <fullName evidence="5">3-demethylubiquinol 3-O-methyltransferase</fullName>
        <ecNumber evidence="5">2.1.1.64</ecNumber>
    </alternativeName>
    <alternativeName>
        <fullName evidence="5">3-demethylubiquinone 3-O-methyltransferase</fullName>
        <ecNumber evidence="5">2.1.1.-</ecNumber>
    </alternativeName>
    <alternativeName>
        <fullName evidence="5">Polyprenyldihydroxybenzoate methyltransferase</fullName>
        <ecNumber evidence="5">2.1.1.114</ecNumber>
    </alternativeName>
</protein>
<dbReference type="GO" id="GO:0120537">
    <property type="term" value="F:3-demethylubiquinone 3-O-methyltransferase activity"/>
    <property type="evidence" value="ECO:0007669"/>
    <property type="project" value="RHEA"/>
</dbReference>
<dbReference type="HAMAP" id="MF_00472">
    <property type="entry name" value="UbiG"/>
    <property type="match status" value="1"/>
</dbReference>
<keyword evidence="4 5" id="KW-0949">S-adenosyl-L-methionine</keyword>
<evidence type="ECO:0000256" key="4">
    <source>
        <dbReference type="ARBA" id="ARBA00022691"/>
    </source>
</evidence>
<comment type="catalytic activity">
    <reaction evidence="5">
        <text>a 3,4-dihydroxy-5-(all-trans-polyprenyl)benzoate + S-adenosyl-L-methionine = a 4-hydroxy-3-methoxy-5-(all-trans-polyprenyl)benzoate + S-adenosyl-L-homocysteine + H(+)</text>
        <dbReference type="Rhea" id="RHEA:44452"/>
        <dbReference type="Rhea" id="RHEA-COMP:10930"/>
        <dbReference type="Rhea" id="RHEA-COMP:10931"/>
        <dbReference type="ChEBI" id="CHEBI:15378"/>
        <dbReference type="ChEBI" id="CHEBI:57856"/>
        <dbReference type="ChEBI" id="CHEBI:59789"/>
        <dbReference type="ChEBI" id="CHEBI:64694"/>
        <dbReference type="ChEBI" id="CHEBI:84443"/>
        <dbReference type="EC" id="2.1.1.114"/>
    </reaction>
</comment>
<evidence type="ECO:0000256" key="3">
    <source>
        <dbReference type="ARBA" id="ARBA00022688"/>
    </source>
</evidence>
<dbReference type="GO" id="GO:0061542">
    <property type="term" value="F:3-demethylubiquinol 3-O-methyltransferase activity"/>
    <property type="evidence" value="ECO:0007669"/>
    <property type="project" value="UniProtKB-UniRule"/>
</dbReference>
<feature type="binding site" evidence="5">
    <location>
        <position position="136"/>
    </location>
    <ligand>
        <name>S-adenosyl-L-methionine</name>
        <dbReference type="ChEBI" id="CHEBI:59789"/>
    </ligand>
</feature>
<evidence type="ECO:0000313" key="7">
    <source>
        <dbReference type="Proteomes" id="UP000054466"/>
    </source>
</evidence>
<dbReference type="EC" id="2.1.1.64" evidence="5"/>
<dbReference type="OrthoDB" id="3265906at2759"/>
<comment type="catalytic activity">
    <reaction evidence="5">
        <text>a 3-demethylubiquinone + S-adenosyl-L-methionine = a ubiquinone + S-adenosyl-L-homocysteine</text>
        <dbReference type="Rhea" id="RHEA:81215"/>
        <dbReference type="Rhea" id="RHEA-COMP:9565"/>
        <dbReference type="Rhea" id="RHEA-COMP:19654"/>
        <dbReference type="ChEBI" id="CHEBI:16389"/>
        <dbReference type="ChEBI" id="CHEBI:57856"/>
        <dbReference type="ChEBI" id="CHEBI:59789"/>
        <dbReference type="ChEBI" id="CHEBI:231825"/>
    </reaction>
</comment>
<dbReference type="AlphaFoldDB" id="A0A0D2BX50"/>
<feature type="binding site" evidence="5">
    <location>
        <position position="211"/>
    </location>
    <ligand>
        <name>Mg(2+)</name>
        <dbReference type="ChEBI" id="CHEBI:18420"/>
    </ligand>
</feature>
<keyword evidence="1 5" id="KW-0489">Methyltransferase</keyword>
<comment type="subunit">
    <text evidence="5">Component of a multi-subunit COQ enzyme complex, composed of at least COQ3, COQ4, COQ5, COQ6, COQ7 and COQ9.</text>
</comment>
<dbReference type="RefSeq" id="XP_016243131.1">
    <property type="nucleotide sequence ID" value="XM_016398569.1"/>
</dbReference>
<dbReference type="SUPFAM" id="SSF53335">
    <property type="entry name" value="S-adenosyl-L-methionine-dependent methyltransferases"/>
    <property type="match status" value="1"/>
</dbReference>
<comment type="similarity">
    <text evidence="5">Belongs to the class I-like SAM-binding methyltransferase superfamily. UbiG/COQ3 family.</text>
</comment>
<comment type="cofactor">
    <cofactor evidence="5">
        <name>Mg(2+)</name>
        <dbReference type="ChEBI" id="CHEBI:18420"/>
    </cofactor>
</comment>
<dbReference type="EC" id="2.1.1.-" evidence="5"/>
<dbReference type="STRING" id="569365.A0A0D2BX50"/>
<dbReference type="VEuPathDB" id="FungiDB:PV07_11162"/>
<keyword evidence="5" id="KW-0479">Metal-binding</keyword>
<dbReference type="GO" id="GO:0046872">
    <property type="term" value="F:metal ion binding"/>
    <property type="evidence" value="ECO:0007669"/>
    <property type="project" value="UniProtKB-KW"/>
</dbReference>
<feature type="binding site" evidence="5">
    <location>
        <position position="159"/>
    </location>
    <ligand>
        <name>S-adenosyl-L-methionine</name>
        <dbReference type="ChEBI" id="CHEBI:59789"/>
    </ligand>
</feature>
<keyword evidence="7" id="KW-1185">Reference proteome</keyword>
<feature type="binding site" evidence="5">
    <location>
        <position position="100"/>
    </location>
    <ligand>
        <name>S-adenosyl-L-methionine</name>
        <dbReference type="ChEBI" id="CHEBI:59789"/>
    </ligand>
</feature>
<dbReference type="GO" id="GO:0032259">
    <property type="term" value="P:methylation"/>
    <property type="evidence" value="ECO:0007669"/>
    <property type="project" value="UniProtKB-KW"/>
</dbReference>
<dbReference type="CDD" id="cd02440">
    <property type="entry name" value="AdoMet_MTases"/>
    <property type="match status" value="1"/>
</dbReference>
<keyword evidence="5" id="KW-0472">Membrane</keyword>
<feature type="binding site" evidence="5">
    <location>
        <position position="206"/>
    </location>
    <ligand>
        <name>S-adenosyl-L-methionine</name>
        <dbReference type="ChEBI" id="CHEBI:59789"/>
    </ligand>
</feature>
<evidence type="ECO:0000256" key="1">
    <source>
        <dbReference type="ARBA" id="ARBA00022603"/>
    </source>
</evidence>
<dbReference type="NCBIfam" id="TIGR01983">
    <property type="entry name" value="UbiG"/>
    <property type="match status" value="1"/>
</dbReference>
<dbReference type="Pfam" id="PF13489">
    <property type="entry name" value="Methyltransf_23"/>
    <property type="match status" value="1"/>
</dbReference>